<reference evidence="6 7" key="1">
    <citation type="submission" date="2022-04" db="EMBL/GenBank/DDBJ databases">
        <title>Roseobacter sp. WL0113 is a bacterium isolated from neritic sediment.</title>
        <authorList>
            <person name="Wang L."/>
            <person name="He W."/>
            <person name="Zhang D.-F."/>
        </authorList>
    </citation>
    <scope>NUCLEOTIDE SEQUENCE [LARGE SCALE GENOMIC DNA]</scope>
    <source>
        <strain evidence="6 7">WL0113</strain>
    </source>
</reference>
<protein>
    <submittedName>
        <fullName evidence="6">TetR/AcrR family transcriptional regulator</fullName>
    </submittedName>
</protein>
<evidence type="ECO:0000256" key="4">
    <source>
        <dbReference type="PROSITE-ProRule" id="PRU00335"/>
    </source>
</evidence>
<dbReference type="PANTHER" id="PTHR47506:SF6">
    <property type="entry name" value="HTH-TYPE TRANSCRIPTIONAL REPRESSOR NEMR"/>
    <property type="match status" value="1"/>
</dbReference>
<evidence type="ECO:0000313" key="6">
    <source>
        <dbReference type="EMBL" id="MCV3271575.1"/>
    </source>
</evidence>
<sequence>MATQRLTRQKWIDAALTALVENGPPALAAEPLARELGATKGSFYWHFKDVPALHEAVVKDWQSRALSDIAEALSKSGNAEKRLRSFGKQFLADKQDPAFRAWAQTTSMVAQAMTDVDTERLTYLVNILAQLGVRNPAFAQSCLAALIGLPQLHSKTKPAQAFDTMIDLVLALK</sequence>
<dbReference type="Gene3D" id="1.10.357.10">
    <property type="entry name" value="Tetracycline Repressor, domain 2"/>
    <property type="match status" value="1"/>
</dbReference>
<organism evidence="6 7">
    <name type="scientific">Roseobacter sinensis</name>
    <dbReference type="NCBI Taxonomy" id="2931391"/>
    <lineage>
        <taxon>Bacteria</taxon>
        <taxon>Pseudomonadati</taxon>
        <taxon>Pseudomonadota</taxon>
        <taxon>Alphaproteobacteria</taxon>
        <taxon>Rhodobacterales</taxon>
        <taxon>Roseobacteraceae</taxon>
        <taxon>Roseobacter</taxon>
    </lineage>
</organism>
<dbReference type="InterPro" id="IPR001647">
    <property type="entry name" value="HTH_TetR"/>
</dbReference>
<proteinExistence type="predicted"/>
<accession>A0ABT3BDC4</accession>
<dbReference type="InterPro" id="IPR009057">
    <property type="entry name" value="Homeodomain-like_sf"/>
</dbReference>
<evidence type="ECO:0000313" key="7">
    <source>
        <dbReference type="Proteomes" id="UP001208690"/>
    </source>
</evidence>
<keyword evidence="3" id="KW-0804">Transcription</keyword>
<keyword evidence="1" id="KW-0805">Transcription regulation</keyword>
<dbReference type="PANTHER" id="PTHR47506">
    <property type="entry name" value="TRANSCRIPTIONAL REGULATORY PROTEIN"/>
    <property type="match status" value="1"/>
</dbReference>
<gene>
    <name evidence="6" type="ORF">MUB52_09055</name>
</gene>
<evidence type="ECO:0000256" key="1">
    <source>
        <dbReference type="ARBA" id="ARBA00023015"/>
    </source>
</evidence>
<feature type="DNA-binding region" description="H-T-H motif" evidence="4">
    <location>
        <begin position="28"/>
        <end position="47"/>
    </location>
</feature>
<keyword evidence="2 4" id="KW-0238">DNA-binding</keyword>
<comment type="caution">
    <text evidence="6">The sequence shown here is derived from an EMBL/GenBank/DDBJ whole genome shotgun (WGS) entry which is preliminary data.</text>
</comment>
<evidence type="ECO:0000259" key="5">
    <source>
        <dbReference type="PROSITE" id="PS50977"/>
    </source>
</evidence>
<dbReference type="EMBL" id="JALIEB010000004">
    <property type="protein sequence ID" value="MCV3271575.1"/>
    <property type="molecule type" value="Genomic_DNA"/>
</dbReference>
<dbReference type="SUPFAM" id="SSF46689">
    <property type="entry name" value="Homeodomain-like"/>
    <property type="match status" value="1"/>
</dbReference>
<dbReference type="Pfam" id="PF00440">
    <property type="entry name" value="TetR_N"/>
    <property type="match status" value="1"/>
</dbReference>
<evidence type="ECO:0000256" key="3">
    <source>
        <dbReference type="ARBA" id="ARBA00023163"/>
    </source>
</evidence>
<name>A0ABT3BDC4_9RHOB</name>
<evidence type="ECO:0000256" key="2">
    <source>
        <dbReference type="ARBA" id="ARBA00023125"/>
    </source>
</evidence>
<dbReference type="PROSITE" id="PS50977">
    <property type="entry name" value="HTH_TETR_2"/>
    <property type="match status" value="1"/>
</dbReference>
<dbReference type="Proteomes" id="UP001208690">
    <property type="component" value="Unassembled WGS sequence"/>
</dbReference>
<feature type="domain" description="HTH tetR-type" evidence="5">
    <location>
        <begin position="5"/>
        <end position="65"/>
    </location>
</feature>
<keyword evidence="7" id="KW-1185">Reference proteome</keyword>
<dbReference type="RefSeq" id="WP_263843889.1">
    <property type="nucleotide sequence ID" value="NZ_JALIEB010000004.1"/>
</dbReference>